<accession>A0ABU3BJQ6</accession>
<protein>
    <recommendedName>
        <fullName evidence="3">DUF1735 domain-containing protein</fullName>
    </recommendedName>
</protein>
<evidence type="ECO:0000313" key="1">
    <source>
        <dbReference type="EMBL" id="MDT0622402.1"/>
    </source>
</evidence>
<dbReference type="EMBL" id="JAVRHU010000003">
    <property type="protein sequence ID" value="MDT0622402.1"/>
    <property type="molecule type" value="Genomic_DNA"/>
</dbReference>
<keyword evidence="2" id="KW-1185">Reference proteome</keyword>
<name>A0ABU3BJQ6_9FLAO</name>
<comment type="caution">
    <text evidence="1">The sequence shown here is derived from an EMBL/GenBank/DDBJ whole genome shotgun (WGS) entry which is preliminary data.</text>
</comment>
<gene>
    <name evidence="1" type="ORF">RM520_12255</name>
</gene>
<organism evidence="1 2">
    <name type="scientific">Croceitalea vernalis</name>
    <dbReference type="NCBI Taxonomy" id="3075599"/>
    <lineage>
        <taxon>Bacteria</taxon>
        <taxon>Pseudomonadati</taxon>
        <taxon>Bacteroidota</taxon>
        <taxon>Flavobacteriia</taxon>
        <taxon>Flavobacteriales</taxon>
        <taxon>Flavobacteriaceae</taxon>
        <taxon>Croceitalea</taxon>
    </lineage>
</organism>
<sequence length="317" mass="33816">MKKYFKYFLGFGALAAVVFSTGCEDGDQVFDQIIANETRGAILRTVNLVSNELPIGVSDGSFSVELEIQDQEEGTLVSEVEVYVGFSDNTDAVGPGTDVAETLVETISSSTFTIGEFGLPRFSYAITLPELLSIVGRNETDITGGDQFPVRFELVLSDGRRYSNGDNSGTITGSYFNSPFLYTPTVICPIPEGAFTGTYDLTMANPGVFSGGAFTEGPVEITATGGTARSIATVNYPQFGGFNRTFLFDLICDEIVIPEQDQALECTAGVPLIYSPNADATLTYDAADDSVINITFDEDTQGTCGGPVTVSFTLTKV</sequence>
<dbReference type="RefSeq" id="WP_311385966.1">
    <property type="nucleotide sequence ID" value="NZ_JAVRHU010000003.1"/>
</dbReference>
<reference evidence="1 2" key="1">
    <citation type="submission" date="2023-09" db="EMBL/GenBank/DDBJ databases">
        <authorList>
            <person name="Rey-Velasco X."/>
        </authorList>
    </citation>
    <scope>NUCLEOTIDE SEQUENCE [LARGE SCALE GENOMIC DNA]</scope>
    <source>
        <strain evidence="1 2">P007</strain>
    </source>
</reference>
<proteinExistence type="predicted"/>
<dbReference type="PROSITE" id="PS51257">
    <property type="entry name" value="PROKAR_LIPOPROTEIN"/>
    <property type="match status" value="1"/>
</dbReference>
<evidence type="ECO:0000313" key="2">
    <source>
        <dbReference type="Proteomes" id="UP001250662"/>
    </source>
</evidence>
<dbReference type="Proteomes" id="UP001250662">
    <property type="component" value="Unassembled WGS sequence"/>
</dbReference>
<evidence type="ECO:0008006" key="3">
    <source>
        <dbReference type="Google" id="ProtNLM"/>
    </source>
</evidence>